<feature type="region of interest" description="Disordered" evidence="4">
    <location>
        <begin position="665"/>
        <end position="692"/>
    </location>
</feature>
<evidence type="ECO:0000256" key="3">
    <source>
        <dbReference type="ARBA" id="ARBA00022837"/>
    </source>
</evidence>
<dbReference type="Proteomes" id="UP001165065">
    <property type="component" value="Unassembled WGS sequence"/>
</dbReference>
<dbReference type="SMART" id="SM00054">
    <property type="entry name" value="EFh"/>
    <property type="match status" value="4"/>
</dbReference>
<keyword evidence="7" id="KW-1185">Reference proteome</keyword>
<sequence length="692" mass="79348">MSGRMGSPSGISRPSTTLSSSRRTRRVTGGKTNQPRDLSGSAGEPPHGSSPLPSPIVRAGRSRPSTVGSARRPKVERDQLTGTLKLIAPKERKHEMATYQPSKIPDPKMWNTETKEKLGKGDYHDNYEYLDLAKEKQDFIKHENDKIMFNKARKKLAQLAATKFGDIKNMFKMFDYDNSGTVSLDEFSRGLKRRNLEALFSREQQRVLFEYIDKDKNEQLDVQEFIHFLSPGNSELDGMQSSRSTMSKFGRPEIKKKEKKMDPVVQRVKDMIVDRLVARRRAHKMDDSQAVNSEYLIQIFKQWDESMTGYLSPDEFCGAMGERHLNLGVSRADMNKVLDELDADHNGEISYKEFAKFIQVHDIDPEYNPFFDSRQRALNKLDRIANKPWQWQKETDNAIAHQEAMFKAIQADNAATQKFRAERQRQEEASIPKETNMMIKSRPHTVSGSRGGVGLAPENMQRTLSKVNSSAELFEEMRAKKAEQLAAICPRFRPLPPTDWTRTGCGGDGVDPNAGGYYQPMTMSTTTTNDYYPPLHYVPNQPIKRNLKSDAQKGFEEKMFQTVKRKKRTDANFRIIMERVKRQEQMEHMNRDQKLKEKSQQMLKYYKQIYTADDKLQKKNGFGFESKKHPKFAHRMWGGTTESPFHVSHMHKKPPVLFRTTSSDFGAHSAKRLPSKASSSRGMSRSKSSIFA</sequence>
<dbReference type="GO" id="GO:0005509">
    <property type="term" value="F:calcium ion binding"/>
    <property type="evidence" value="ECO:0007669"/>
    <property type="project" value="InterPro"/>
</dbReference>
<feature type="domain" description="EF-hand" evidence="5">
    <location>
        <begin position="200"/>
        <end position="235"/>
    </location>
</feature>
<evidence type="ECO:0000256" key="1">
    <source>
        <dbReference type="ARBA" id="ARBA00022723"/>
    </source>
</evidence>
<evidence type="ECO:0000256" key="4">
    <source>
        <dbReference type="SAM" id="MobiDB-lite"/>
    </source>
</evidence>
<evidence type="ECO:0000259" key="5">
    <source>
        <dbReference type="PROSITE" id="PS50222"/>
    </source>
</evidence>
<keyword evidence="2" id="KW-0677">Repeat</keyword>
<dbReference type="SUPFAM" id="SSF47473">
    <property type="entry name" value="EF-hand"/>
    <property type="match status" value="1"/>
</dbReference>
<reference evidence="7" key="1">
    <citation type="journal article" date="2023" name="Commun. Biol.">
        <title>Genome analysis of Parmales, the sister group of diatoms, reveals the evolutionary specialization of diatoms from phago-mixotrophs to photoautotrophs.</title>
        <authorList>
            <person name="Ban H."/>
            <person name="Sato S."/>
            <person name="Yoshikawa S."/>
            <person name="Yamada K."/>
            <person name="Nakamura Y."/>
            <person name="Ichinomiya M."/>
            <person name="Sato N."/>
            <person name="Blanc-Mathieu R."/>
            <person name="Endo H."/>
            <person name="Kuwata A."/>
            <person name="Ogata H."/>
        </authorList>
    </citation>
    <scope>NUCLEOTIDE SEQUENCE [LARGE SCALE GENOMIC DNA]</scope>
</reference>
<gene>
    <name evidence="6" type="ORF">TrCOL_g3638</name>
</gene>
<dbReference type="EMBL" id="BRYA01000342">
    <property type="protein sequence ID" value="GMI47377.1"/>
    <property type="molecule type" value="Genomic_DNA"/>
</dbReference>
<dbReference type="CDD" id="cd00051">
    <property type="entry name" value="EFh"/>
    <property type="match status" value="2"/>
</dbReference>
<dbReference type="Gene3D" id="1.10.238.10">
    <property type="entry name" value="EF-hand"/>
    <property type="match status" value="2"/>
</dbReference>
<evidence type="ECO:0000313" key="6">
    <source>
        <dbReference type="EMBL" id="GMI47377.1"/>
    </source>
</evidence>
<dbReference type="OrthoDB" id="71270at2759"/>
<name>A0A9W7GKH0_9STRA</name>
<evidence type="ECO:0000256" key="2">
    <source>
        <dbReference type="ARBA" id="ARBA00022737"/>
    </source>
</evidence>
<proteinExistence type="predicted"/>
<feature type="compositionally biased region" description="Low complexity" evidence="4">
    <location>
        <begin position="675"/>
        <end position="692"/>
    </location>
</feature>
<dbReference type="PROSITE" id="PS50222">
    <property type="entry name" value="EF_HAND_2"/>
    <property type="match status" value="4"/>
</dbReference>
<feature type="domain" description="EF-hand" evidence="5">
    <location>
        <begin position="329"/>
        <end position="364"/>
    </location>
</feature>
<feature type="region of interest" description="Disordered" evidence="4">
    <location>
        <begin position="1"/>
        <end position="82"/>
    </location>
</feature>
<dbReference type="InterPro" id="IPR018247">
    <property type="entry name" value="EF_Hand_1_Ca_BS"/>
</dbReference>
<evidence type="ECO:0000313" key="7">
    <source>
        <dbReference type="Proteomes" id="UP001165065"/>
    </source>
</evidence>
<organism evidence="6 7">
    <name type="scientific">Triparma columacea</name>
    <dbReference type="NCBI Taxonomy" id="722753"/>
    <lineage>
        <taxon>Eukaryota</taxon>
        <taxon>Sar</taxon>
        <taxon>Stramenopiles</taxon>
        <taxon>Ochrophyta</taxon>
        <taxon>Bolidophyceae</taxon>
        <taxon>Parmales</taxon>
        <taxon>Triparmaceae</taxon>
        <taxon>Triparma</taxon>
    </lineage>
</organism>
<keyword evidence="3" id="KW-0106">Calcium</keyword>
<dbReference type="PROSITE" id="PS00018">
    <property type="entry name" value="EF_HAND_1"/>
    <property type="match status" value="3"/>
</dbReference>
<protein>
    <recommendedName>
        <fullName evidence="5">EF-hand domain-containing protein</fullName>
    </recommendedName>
</protein>
<keyword evidence="1" id="KW-0479">Metal-binding</keyword>
<dbReference type="PROSITE" id="PS00303">
    <property type="entry name" value="S100_CABP"/>
    <property type="match status" value="1"/>
</dbReference>
<dbReference type="AlphaFoldDB" id="A0A9W7GKH0"/>
<feature type="domain" description="EF-hand" evidence="5">
    <location>
        <begin position="291"/>
        <end position="326"/>
    </location>
</feature>
<dbReference type="InterPro" id="IPR002048">
    <property type="entry name" value="EF_hand_dom"/>
</dbReference>
<feature type="domain" description="EF-hand" evidence="5">
    <location>
        <begin position="162"/>
        <end position="197"/>
    </location>
</feature>
<accession>A0A9W7GKH0</accession>
<comment type="caution">
    <text evidence="6">The sequence shown here is derived from an EMBL/GenBank/DDBJ whole genome shotgun (WGS) entry which is preliminary data.</text>
</comment>
<dbReference type="PANTHER" id="PTHR45942">
    <property type="entry name" value="PROTEIN PHOSPATASE 3 REGULATORY SUBUNIT B ALPHA ISOFORM TYPE 1"/>
    <property type="match status" value="1"/>
</dbReference>
<dbReference type="InterPro" id="IPR011992">
    <property type="entry name" value="EF-hand-dom_pair"/>
</dbReference>
<dbReference type="InterPro" id="IPR001751">
    <property type="entry name" value="S100/CaBP7/8-like_CS"/>
</dbReference>
<feature type="compositionally biased region" description="Low complexity" evidence="4">
    <location>
        <begin position="9"/>
        <end position="21"/>
    </location>
</feature>
<dbReference type="Pfam" id="PF13499">
    <property type="entry name" value="EF-hand_7"/>
    <property type="match status" value="2"/>
</dbReference>